<gene>
    <name evidence="2" type="ORF">J2Z77_000676</name>
</gene>
<keyword evidence="3" id="KW-1185">Reference proteome</keyword>
<protein>
    <submittedName>
        <fullName evidence="2">Uncharacterized protein</fullName>
    </submittedName>
</protein>
<organism evidence="2 3">
    <name type="scientific">Streptomyces avidinii</name>
    <dbReference type="NCBI Taxonomy" id="1895"/>
    <lineage>
        <taxon>Bacteria</taxon>
        <taxon>Bacillati</taxon>
        <taxon>Actinomycetota</taxon>
        <taxon>Actinomycetes</taxon>
        <taxon>Kitasatosporales</taxon>
        <taxon>Streptomycetaceae</taxon>
        <taxon>Streptomyces</taxon>
    </lineage>
</organism>
<dbReference type="Proteomes" id="UP001519310">
    <property type="component" value="Unassembled WGS sequence"/>
</dbReference>
<evidence type="ECO:0000313" key="3">
    <source>
        <dbReference type="Proteomes" id="UP001519310"/>
    </source>
</evidence>
<accession>A0ABS4KXX3</accession>
<evidence type="ECO:0000313" key="2">
    <source>
        <dbReference type="EMBL" id="MBP2034892.1"/>
    </source>
</evidence>
<reference evidence="2 3" key="1">
    <citation type="submission" date="2021-03" db="EMBL/GenBank/DDBJ databases">
        <title>Genomic Encyclopedia of Type Strains, Phase IV (KMG-IV): sequencing the most valuable type-strain genomes for metagenomic binning, comparative biology and taxonomic classification.</title>
        <authorList>
            <person name="Goeker M."/>
        </authorList>
    </citation>
    <scope>NUCLEOTIDE SEQUENCE [LARGE SCALE GENOMIC DNA]</scope>
    <source>
        <strain evidence="2 3">DSM 40526</strain>
    </source>
</reference>
<feature type="compositionally biased region" description="Basic and acidic residues" evidence="1">
    <location>
        <begin position="100"/>
        <end position="113"/>
    </location>
</feature>
<feature type="region of interest" description="Disordered" evidence="1">
    <location>
        <begin position="73"/>
        <end position="123"/>
    </location>
</feature>
<evidence type="ECO:0000256" key="1">
    <source>
        <dbReference type="SAM" id="MobiDB-lite"/>
    </source>
</evidence>
<dbReference type="EMBL" id="JAGGLQ010000001">
    <property type="protein sequence ID" value="MBP2034892.1"/>
    <property type="molecule type" value="Genomic_DNA"/>
</dbReference>
<sequence length="123" mass="14005">MTLAVMQAVLGFASETRWLRFARAHLSAEFPYLPEQASYNKRLRAAASLISRFIRTLVKRSDLAGWAGYGYCPSRPARPRTPRSQNPSRGPGPRRTMHPGPDRRHLAQPDQRHTPRSLIAYDH</sequence>
<proteinExistence type="predicted"/>
<comment type="caution">
    <text evidence="2">The sequence shown here is derived from an EMBL/GenBank/DDBJ whole genome shotgun (WGS) entry which is preliminary data.</text>
</comment>
<name>A0ABS4KXX3_STRAV</name>